<proteinExistence type="predicted"/>
<evidence type="ECO:0000313" key="8">
    <source>
        <dbReference type="EMBL" id="KAK9871361.1"/>
    </source>
</evidence>
<dbReference type="PANTHER" id="PTHR23319">
    <property type="entry name" value="GRAM DOMAIN CONTAINING 1B, ISOFORM E"/>
    <property type="match status" value="1"/>
</dbReference>
<comment type="caution">
    <text evidence="8">The sequence shown here is derived from an EMBL/GenBank/DDBJ whole genome shotgun (WGS) entry which is preliminary data.</text>
</comment>
<feature type="domain" description="VASt" evidence="7">
    <location>
        <begin position="417"/>
        <end position="589"/>
    </location>
</feature>
<sequence length="756" mass="85368">MYLVNPKMSKTACVLIENSEKKLLITPKASPSSSPRPSPVPENRKDHPTLDFKDPYANINEESIVDAKSDHLTSANVPQVETIQKTISNSLLRLSIPDMFSWEENVASLAKGASKKLGVLNNANTEQLSVLQGHEGSDRRPSNVDLSQTDLAKSESSSTTSSKEKKTKKRSSWFNTFYPTYKSRSQDFKRIFKDVPDDERLVVDYSCAVQKEILVHGRLYVTQNYICFYANIFGWGTNIVLRWKDVAAITKEKTAIVIPNAVLICTKTEKYFFTSFVARDKVYLMLFRLWQNALLDRQMSNQEMWQWVHKSYGAELGLTSDDEDYIAPGTEEDKSGNATSPDILTEADIVTGGSANSSGKEKGEDRESLPNDVNSINPKKSTVDAQMNADVSDSDLSDMDAPSQLDIQNINCDYSHEGRQLLDEVLPIHVDQLFTLLFTSSKFYLDFHACRKTTDLVQTPWTQNSANNSKSRVVNLTMALNQAIGPKTSQVTETQVMAPCSRPGVLYSVTTESISGGVPYADSFYIETHYCIKKISDKQSSLAVYAQIKFKKSVWGLVKGMIEKNCWSGLEDYFLALSKALQTEGEEYIPEMKRRTKRKRKLHSSPRSDVAITKLGVSPIPTDNNTLSVVTSQKVTLVILIVLCLLLVLNVVLYRKLWILEEEKQPFNILHSEIIKNPPATHDEWLKLFKKQDKLHNQEMLKWHQMLKAAINTLKQTESILLTLQNSTNSKLMNNIKIEDLMEEGRQEGRIPKTEL</sequence>
<dbReference type="GO" id="GO:0032934">
    <property type="term" value="F:sterol binding"/>
    <property type="evidence" value="ECO:0007669"/>
    <property type="project" value="TreeGrafter"/>
</dbReference>
<dbReference type="Gene3D" id="2.30.29.30">
    <property type="entry name" value="Pleckstrin-homology domain (PH domain)/Phosphotyrosine-binding domain (PTB)"/>
    <property type="match status" value="1"/>
</dbReference>
<dbReference type="Proteomes" id="UP001431783">
    <property type="component" value="Unassembled WGS sequence"/>
</dbReference>
<dbReference type="CDD" id="cd13220">
    <property type="entry name" value="PH-GRAM_GRAMDC"/>
    <property type="match status" value="1"/>
</dbReference>
<feature type="compositionally biased region" description="Polar residues" evidence="5">
    <location>
        <begin position="371"/>
        <end position="385"/>
    </location>
</feature>
<feature type="region of interest" description="Disordered" evidence="5">
    <location>
        <begin position="346"/>
        <end position="385"/>
    </location>
</feature>
<feature type="region of interest" description="Disordered" evidence="5">
    <location>
        <begin position="132"/>
        <end position="165"/>
    </location>
</feature>
<dbReference type="PANTHER" id="PTHR23319:SF4">
    <property type="entry name" value="GRAM DOMAIN CONTAINING 1B, ISOFORM E"/>
    <property type="match status" value="1"/>
</dbReference>
<evidence type="ECO:0000259" key="7">
    <source>
        <dbReference type="PROSITE" id="PS51778"/>
    </source>
</evidence>
<feature type="compositionally biased region" description="Basic and acidic residues" evidence="5">
    <location>
        <begin position="42"/>
        <end position="54"/>
    </location>
</feature>
<evidence type="ECO:0000256" key="1">
    <source>
        <dbReference type="ARBA" id="ARBA00004167"/>
    </source>
</evidence>
<reference evidence="8 9" key="1">
    <citation type="submission" date="2023-03" db="EMBL/GenBank/DDBJ databases">
        <title>Genome insight into feeding habits of ladybird beetles.</title>
        <authorList>
            <person name="Li H.-S."/>
            <person name="Huang Y.-H."/>
            <person name="Pang H."/>
        </authorList>
    </citation>
    <scope>NUCLEOTIDE SEQUENCE [LARGE SCALE GENOMIC DNA]</scope>
    <source>
        <strain evidence="8">SYSU_2023b</strain>
        <tissue evidence="8">Whole body</tissue>
    </source>
</reference>
<keyword evidence="3 6" id="KW-1133">Transmembrane helix</keyword>
<feature type="region of interest" description="Disordered" evidence="5">
    <location>
        <begin position="25"/>
        <end position="54"/>
    </location>
</feature>
<comment type="subcellular location">
    <subcellularLocation>
        <location evidence="1">Membrane</location>
        <topology evidence="1">Single-pass membrane protein</topology>
    </subcellularLocation>
</comment>
<dbReference type="InterPro" id="IPR011993">
    <property type="entry name" value="PH-like_dom_sf"/>
</dbReference>
<evidence type="ECO:0000256" key="5">
    <source>
        <dbReference type="SAM" id="MobiDB-lite"/>
    </source>
</evidence>
<organism evidence="8 9">
    <name type="scientific">Henosepilachna vigintioctopunctata</name>
    <dbReference type="NCBI Taxonomy" id="420089"/>
    <lineage>
        <taxon>Eukaryota</taxon>
        <taxon>Metazoa</taxon>
        <taxon>Ecdysozoa</taxon>
        <taxon>Arthropoda</taxon>
        <taxon>Hexapoda</taxon>
        <taxon>Insecta</taxon>
        <taxon>Pterygota</taxon>
        <taxon>Neoptera</taxon>
        <taxon>Endopterygota</taxon>
        <taxon>Coleoptera</taxon>
        <taxon>Polyphaga</taxon>
        <taxon>Cucujiformia</taxon>
        <taxon>Coccinelloidea</taxon>
        <taxon>Coccinellidae</taxon>
        <taxon>Epilachninae</taxon>
        <taxon>Epilachnini</taxon>
        <taxon>Henosepilachna</taxon>
    </lineage>
</organism>
<dbReference type="AlphaFoldDB" id="A0AAW1TJV3"/>
<dbReference type="InterPro" id="IPR051482">
    <property type="entry name" value="Cholesterol_transport"/>
</dbReference>
<dbReference type="EMBL" id="JARQZJ010000005">
    <property type="protein sequence ID" value="KAK9871361.1"/>
    <property type="molecule type" value="Genomic_DNA"/>
</dbReference>
<keyword evidence="4 6" id="KW-0472">Membrane</keyword>
<name>A0AAW1TJV3_9CUCU</name>
<dbReference type="GO" id="GO:0140268">
    <property type="term" value="C:endoplasmic reticulum-plasma membrane contact site"/>
    <property type="evidence" value="ECO:0007669"/>
    <property type="project" value="TreeGrafter"/>
</dbReference>
<dbReference type="SMART" id="SM00568">
    <property type="entry name" value="GRAM"/>
    <property type="match status" value="1"/>
</dbReference>
<protein>
    <recommendedName>
        <fullName evidence="7">VASt domain-containing protein</fullName>
    </recommendedName>
</protein>
<evidence type="ECO:0000256" key="2">
    <source>
        <dbReference type="ARBA" id="ARBA00022692"/>
    </source>
</evidence>
<dbReference type="GO" id="GO:0005789">
    <property type="term" value="C:endoplasmic reticulum membrane"/>
    <property type="evidence" value="ECO:0007669"/>
    <property type="project" value="TreeGrafter"/>
</dbReference>
<dbReference type="Pfam" id="PF16016">
    <property type="entry name" value="VASt"/>
    <property type="match status" value="1"/>
</dbReference>
<feature type="compositionally biased region" description="Basic and acidic residues" evidence="5">
    <location>
        <begin position="359"/>
        <end position="369"/>
    </location>
</feature>
<evidence type="ECO:0000256" key="4">
    <source>
        <dbReference type="ARBA" id="ARBA00023136"/>
    </source>
</evidence>
<keyword evidence="2 6" id="KW-0812">Transmembrane</keyword>
<dbReference type="GO" id="GO:0032366">
    <property type="term" value="P:intracellular sterol transport"/>
    <property type="evidence" value="ECO:0007669"/>
    <property type="project" value="TreeGrafter"/>
</dbReference>
<evidence type="ECO:0000313" key="9">
    <source>
        <dbReference type="Proteomes" id="UP001431783"/>
    </source>
</evidence>
<dbReference type="PROSITE" id="PS51778">
    <property type="entry name" value="VAST"/>
    <property type="match status" value="1"/>
</dbReference>
<dbReference type="GO" id="GO:0120015">
    <property type="term" value="F:sterol transfer activity"/>
    <property type="evidence" value="ECO:0007669"/>
    <property type="project" value="TreeGrafter"/>
</dbReference>
<dbReference type="GO" id="GO:0005886">
    <property type="term" value="C:plasma membrane"/>
    <property type="evidence" value="ECO:0007669"/>
    <property type="project" value="TreeGrafter"/>
</dbReference>
<evidence type="ECO:0000256" key="6">
    <source>
        <dbReference type="SAM" id="Phobius"/>
    </source>
</evidence>
<evidence type="ECO:0000256" key="3">
    <source>
        <dbReference type="ARBA" id="ARBA00022989"/>
    </source>
</evidence>
<dbReference type="FunFam" id="2.30.29.30:FF:000008">
    <property type="entry name" value="GRAM domain containing 1B"/>
    <property type="match status" value="1"/>
</dbReference>
<dbReference type="InterPro" id="IPR004182">
    <property type="entry name" value="GRAM"/>
</dbReference>
<keyword evidence="9" id="KW-1185">Reference proteome</keyword>
<dbReference type="InterPro" id="IPR031968">
    <property type="entry name" value="VASt"/>
</dbReference>
<feature type="transmembrane region" description="Helical" evidence="6">
    <location>
        <begin position="635"/>
        <end position="654"/>
    </location>
</feature>
<gene>
    <name evidence="8" type="ORF">WA026_011625</name>
</gene>
<dbReference type="Pfam" id="PF02893">
    <property type="entry name" value="GRAM"/>
    <property type="match status" value="1"/>
</dbReference>
<accession>A0AAW1TJV3</accession>